<dbReference type="RefSeq" id="WP_085009778.1">
    <property type="nucleotide sequence ID" value="NZ_NAAD01000005.1"/>
</dbReference>
<sequence length="283" mass="31883">MKKIPTTWLLFSALVILTVIWLLTPENALFKQASSWQQLTSPGELSAAHAWLEKDCSVCHSAFGGIRDADCIACHALDQRLLGWPENIFHADLGNCTGCHPEHLGRALPPTVMDHSRLALLILDRIKNTAPTSEDQDLLIGQISMWLQHQSSQQPSVQKAGVSAEERLLNCYACHAGSDIHSGLFGTDCVECHQTQAWTIPRYRHPLGRSTACMECHKAPKSHFRGHFKKMPGRVQDCYMCHQTPSWLDIGHPPWYRQWMKQLKKDKQDDLFDEAPETSPTQG</sequence>
<gene>
    <name evidence="1" type="ORF">B5V00_05555</name>
</gene>
<dbReference type="AlphaFoldDB" id="A0A1X0Y905"/>
<dbReference type="Proteomes" id="UP000193136">
    <property type="component" value="Unassembled WGS sequence"/>
</dbReference>
<dbReference type="OrthoDB" id="9788513at2"/>
<dbReference type="InterPro" id="IPR036280">
    <property type="entry name" value="Multihaem_cyt_sf"/>
</dbReference>
<name>A0A1X0Y905_9BACT</name>
<accession>A0A1X0Y905</accession>
<evidence type="ECO:0000313" key="1">
    <source>
        <dbReference type="EMBL" id="ORJ61504.1"/>
    </source>
</evidence>
<proteinExistence type="predicted"/>
<evidence type="ECO:0000313" key="2">
    <source>
        <dbReference type="Proteomes" id="UP000193136"/>
    </source>
</evidence>
<dbReference type="CDD" id="cd08168">
    <property type="entry name" value="Cytochrom_C3"/>
    <property type="match status" value="1"/>
</dbReference>
<organism evidence="1 2">
    <name type="scientific">Geothermobacter hydrogeniphilus</name>
    <dbReference type="NCBI Taxonomy" id="1969733"/>
    <lineage>
        <taxon>Bacteria</taxon>
        <taxon>Pseudomonadati</taxon>
        <taxon>Thermodesulfobacteriota</taxon>
        <taxon>Desulfuromonadia</taxon>
        <taxon>Desulfuromonadales</taxon>
        <taxon>Geothermobacteraceae</taxon>
        <taxon>Geothermobacter</taxon>
    </lineage>
</organism>
<protein>
    <submittedName>
        <fullName evidence="1">Uncharacterized protein</fullName>
    </submittedName>
</protein>
<keyword evidence="2" id="KW-1185">Reference proteome</keyword>
<reference evidence="1 2" key="1">
    <citation type="submission" date="2017-03" db="EMBL/GenBank/DDBJ databases">
        <title>Genome sequence of Geothermobacter sp. EPR-M, Deep-Sea Iron Reducer.</title>
        <authorList>
            <person name="Tully B."/>
            <person name="Savalia P."/>
            <person name="Abuyen K."/>
            <person name="Baughan C."/>
            <person name="Romero E."/>
            <person name="Ronkowski C."/>
            <person name="Torres B."/>
            <person name="Tremblay J."/>
            <person name="Trujillo A."/>
            <person name="Tyler M."/>
            <person name="Perez-Rodriguez I."/>
            <person name="Amend J."/>
        </authorList>
    </citation>
    <scope>NUCLEOTIDE SEQUENCE [LARGE SCALE GENOMIC DNA]</scope>
    <source>
        <strain evidence="1 2">EPR-M</strain>
    </source>
</reference>
<dbReference type="EMBL" id="NAAD01000005">
    <property type="protein sequence ID" value="ORJ61504.1"/>
    <property type="molecule type" value="Genomic_DNA"/>
</dbReference>
<dbReference type="Gene3D" id="3.90.10.10">
    <property type="entry name" value="Cytochrome C3"/>
    <property type="match status" value="1"/>
</dbReference>
<dbReference type="SUPFAM" id="SSF48695">
    <property type="entry name" value="Multiheme cytochromes"/>
    <property type="match status" value="1"/>
</dbReference>
<dbReference type="STRING" id="1969733.B5V00_05555"/>
<comment type="caution">
    <text evidence="1">The sequence shown here is derived from an EMBL/GenBank/DDBJ whole genome shotgun (WGS) entry which is preliminary data.</text>
</comment>